<dbReference type="InterPro" id="IPR051788">
    <property type="entry name" value="MFS_Transporter"/>
</dbReference>
<feature type="transmembrane region" description="Helical" evidence="6">
    <location>
        <begin position="398"/>
        <end position="416"/>
    </location>
</feature>
<dbReference type="KEGG" id="agm:DCE93_12280"/>
<protein>
    <submittedName>
        <fullName evidence="8">MFS transporter</fullName>
    </submittedName>
</protein>
<keyword evidence="2 6" id="KW-0812">Transmembrane</keyword>
<keyword evidence="4 6" id="KW-0472">Membrane</keyword>
<evidence type="ECO:0000256" key="5">
    <source>
        <dbReference type="SAM" id="MobiDB-lite"/>
    </source>
</evidence>
<dbReference type="InterPro" id="IPR020846">
    <property type="entry name" value="MFS_dom"/>
</dbReference>
<feature type="region of interest" description="Disordered" evidence="5">
    <location>
        <begin position="422"/>
        <end position="463"/>
    </location>
</feature>
<name>A0A2S0WYI2_9MICO</name>
<dbReference type="Gene3D" id="1.20.1250.20">
    <property type="entry name" value="MFS general substrate transporter like domains"/>
    <property type="match status" value="2"/>
</dbReference>
<feature type="transmembrane region" description="Helical" evidence="6">
    <location>
        <begin position="249"/>
        <end position="271"/>
    </location>
</feature>
<evidence type="ECO:0000256" key="6">
    <source>
        <dbReference type="SAM" id="Phobius"/>
    </source>
</evidence>
<evidence type="ECO:0000256" key="2">
    <source>
        <dbReference type="ARBA" id="ARBA00022692"/>
    </source>
</evidence>
<reference evidence="8 9" key="1">
    <citation type="submission" date="2018-04" db="EMBL/GenBank/DDBJ databases">
        <authorList>
            <person name="Li J."/>
        </authorList>
    </citation>
    <scope>NUCLEOTIDE SEQUENCE [LARGE SCALE GENOMIC DNA]</scope>
    <source>
        <strain evidence="9">30A</strain>
    </source>
</reference>
<evidence type="ECO:0000256" key="1">
    <source>
        <dbReference type="ARBA" id="ARBA00004651"/>
    </source>
</evidence>
<dbReference type="RefSeq" id="WP_108596129.1">
    <property type="nucleotide sequence ID" value="NZ_CP028913.1"/>
</dbReference>
<gene>
    <name evidence="8" type="ORF">DCE93_12280</name>
</gene>
<evidence type="ECO:0000259" key="7">
    <source>
        <dbReference type="PROSITE" id="PS50850"/>
    </source>
</evidence>
<proteinExistence type="predicted"/>
<dbReference type="EMBL" id="CP028913">
    <property type="protein sequence ID" value="AWB96330.1"/>
    <property type="molecule type" value="Genomic_DNA"/>
</dbReference>
<evidence type="ECO:0000256" key="3">
    <source>
        <dbReference type="ARBA" id="ARBA00022989"/>
    </source>
</evidence>
<feature type="transmembrane region" description="Helical" evidence="6">
    <location>
        <begin position="371"/>
        <end position="392"/>
    </location>
</feature>
<feature type="transmembrane region" description="Helical" evidence="6">
    <location>
        <begin position="164"/>
        <end position="183"/>
    </location>
</feature>
<feature type="transmembrane region" description="Helical" evidence="6">
    <location>
        <begin position="313"/>
        <end position="331"/>
    </location>
</feature>
<feature type="transmembrane region" description="Helical" evidence="6">
    <location>
        <begin position="134"/>
        <end position="158"/>
    </location>
</feature>
<dbReference type="PANTHER" id="PTHR23514">
    <property type="entry name" value="BYPASS OF STOP CODON PROTEIN 6"/>
    <property type="match status" value="1"/>
</dbReference>
<dbReference type="InterPro" id="IPR011701">
    <property type="entry name" value="MFS"/>
</dbReference>
<dbReference type="Pfam" id="PF07690">
    <property type="entry name" value="MFS_1"/>
    <property type="match status" value="1"/>
</dbReference>
<accession>A0A2S0WYI2</accession>
<dbReference type="OrthoDB" id="9809599at2"/>
<feature type="transmembrane region" description="Helical" evidence="6">
    <location>
        <begin position="337"/>
        <end position="359"/>
    </location>
</feature>
<dbReference type="PANTHER" id="PTHR23514:SF13">
    <property type="entry name" value="INNER MEMBRANE PROTEIN YBJJ"/>
    <property type="match status" value="1"/>
</dbReference>
<feature type="transmembrane region" description="Helical" evidence="6">
    <location>
        <begin position="46"/>
        <end position="68"/>
    </location>
</feature>
<dbReference type="AlphaFoldDB" id="A0A2S0WYI2"/>
<comment type="subcellular location">
    <subcellularLocation>
        <location evidence="1">Cell membrane</location>
        <topology evidence="1">Multi-pass membrane protein</topology>
    </subcellularLocation>
</comment>
<evidence type="ECO:0000256" key="4">
    <source>
        <dbReference type="ARBA" id="ARBA00023136"/>
    </source>
</evidence>
<dbReference type="PROSITE" id="PS50850">
    <property type="entry name" value="MFS"/>
    <property type="match status" value="1"/>
</dbReference>
<dbReference type="SUPFAM" id="SSF103473">
    <property type="entry name" value="MFS general substrate transporter"/>
    <property type="match status" value="1"/>
</dbReference>
<evidence type="ECO:0000313" key="8">
    <source>
        <dbReference type="EMBL" id="AWB96330.1"/>
    </source>
</evidence>
<keyword evidence="9" id="KW-1185">Reference proteome</keyword>
<feature type="transmembrane region" description="Helical" evidence="6">
    <location>
        <begin position="101"/>
        <end position="122"/>
    </location>
</feature>
<evidence type="ECO:0000313" key="9">
    <source>
        <dbReference type="Proteomes" id="UP000244729"/>
    </source>
</evidence>
<dbReference type="Proteomes" id="UP000244729">
    <property type="component" value="Chromosome"/>
</dbReference>
<feature type="domain" description="Major facilitator superfamily (MFS) profile" evidence="7">
    <location>
        <begin position="9"/>
        <end position="424"/>
    </location>
</feature>
<dbReference type="GO" id="GO:0022857">
    <property type="term" value="F:transmembrane transporter activity"/>
    <property type="evidence" value="ECO:0007669"/>
    <property type="project" value="InterPro"/>
</dbReference>
<feature type="transmembrane region" description="Helical" evidence="6">
    <location>
        <begin position="75"/>
        <end position="95"/>
    </location>
</feature>
<feature type="transmembrane region" description="Helical" evidence="6">
    <location>
        <begin position="277"/>
        <end position="301"/>
    </location>
</feature>
<dbReference type="InterPro" id="IPR036259">
    <property type="entry name" value="MFS_trans_sf"/>
</dbReference>
<keyword evidence="3 6" id="KW-1133">Transmembrane helix</keyword>
<organism evidence="8 9">
    <name type="scientific">Agromyces badenianii</name>
    <dbReference type="NCBI Taxonomy" id="2080742"/>
    <lineage>
        <taxon>Bacteria</taxon>
        <taxon>Bacillati</taxon>
        <taxon>Actinomycetota</taxon>
        <taxon>Actinomycetes</taxon>
        <taxon>Micrococcales</taxon>
        <taxon>Microbacteriaceae</taxon>
        <taxon>Agromyces</taxon>
    </lineage>
</organism>
<sequence length="463" mass="45779">MSITNVSSARWSLMVQFALFGLVMSAWTSRMPSVQASLGIGALQLGSLLIVGGIGALIGALVVGAVIARFGSRTTLLAGTIINAVGFGLDAIGLANADLTAFIAGLFVNGLCGALINVPININAAAVEQHVGRAVLPHFHAAFSIGAAGGALVGAGFAFAEVHIATQIVIVTVIVTAVRLWLLRASTALTAHRPVATATGSVGAVTGSVAAVTGSVSAVTGSVAAQSTGDRTGGAVRSALAAWREPRTLLLGVVLLAASLAEGSATTWLSLAVVDGFAAAEAVGAVAFGTFVGAMTVFRFLGTRLIDRFGRVAVLRASGASSLLGLALFGLGPNLTVAWIGIVLWGFGAALANPIAIAAASDDPAKAGQRVSVVTSFSTIASLGAPPLLGMLADAVGARHALLVIGAAVIVSFAVAGQVRKQPPGRAGAPGAESAQDHSLRTGAAISGVQRDTSGPDGNGPGA</sequence>
<dbReference type="GO" id="GO:0005886">
    <property type="term" value="C:plasma membrane"/>
    <property type="evidence" value="ECO:0007669"/>
    <property type="project" value="UniProtKB-SubCell"/>
</dbReference>